<accession>A0A0K2SY30</accession>
<reference evidence="2" key="1">
    <citation type="submission" date="2014-05" db="EMBL/GenBank/DDBJ databases">
        <authorList>
            <person name="Chronopoulou M."/>
        </authorList>
    </citation>
    <scope>NUCLEOTIDE SEQUENCE</scope>
    <source>
        <tissue evidence="2">Whole organism</tissue>
    </source>
</reference>
<sequence>MLDQQQKGNTCGISSAPVSVPRRLNRSLASLSRLPTTSRSPL</sequence>
<dbReference type="EMBL" id="HACA01000825">
    <property type="protein sequence ID" value="CDW18186.1"/>
    <property type="molecule type" value="Transcribed_RNA"/>
</dbReference>
<feature type="region of interest" description="Disordered" evidence="1">
    <location>
        <begin position="1"/>
        <end position="42"/>
    </location>
</feature>
<proteinExistence type="predicted"/>
<dbReference type="AlphaFoldDB" id="A0A0K2SY30"/>
<evidence type="ECO:0000313" key="2">
    <source>
        <dbReference type="EMBL" id="CDW18186.1"/>
    </source>
</evidence>
<protein>
    <submittedName>
        <fullName evidence="2">Uncharacterized protein</fullName>
    </submittedName>
</protein>
<feature type="compositionally biased region" description="Polar residues" evidence="1">
    <location>
        <begin position="1"/>
        <end position="17"/>
    </location>
</feature>
<organism evidence="2">
    <name type="scientific">Lepeophtheirus salmonis</name>
    <name type="common">Salmon louse</name>
    <name type="synonym">Caligus salmonis</name>
    <dbReference type="NCBI Taxonomy" id="72036"/>
    <lineage>
        <taxon>Eukaryota</taxon>
        <taxon>Metazoa</taxon>
        <taxon>Ecdysozoa</taxon>
        <taxon>Arthropoda</taxon>
        <taxon>Crustacea</taxon>
        <taxon>Multicrustacea</taxon>
        <taxon>Hexanauplia</taxon>
        <taxon>Copepoda</taxon>
        <taxon>Siphonostomatoida</taxon>
        <taxon>Caligidae</taxon>
        <taxon>Lepeophtheirus</taxon>
    </lineage>
</organism>
<evidence type="ECO:0000256" key="1">
    <source>
        <dbReference type="SAM" id="MobiDB-lite"/>
    </source>
</evidence>
<name>A0A0K2SY30_LEPSM</name>